<reference evidence="2" key="1">
    <citation type="submission" date="2015-10" db="EMBL/GenBank/DDBJ databases">
        <authorList>
            <person name="Gilbert D.G."/>
        </authorList>
    </citation>
    <scope>NUCLEOTIDE SEQUENCE</scope>
</reference>
<keyword evidence="1" id="KW-1133">Transmembrane helix</keyword>
<dbReference type="AlphaFoldDB" id="A0A161K5P1"/>
<sequence>MTNQTDLADRIAWGRARAATAMALVFVAAQAGSFPDAPVNRPQSLHLTAWIVWAAALLLFLAWSGGLLRGARIRALLNDETTLDHRKRAMALGFWGAIGTAALVYAISFYEPISAREGARLIITFTIALALLRFGTLERRALKDG</sequence>
<organism evidence="2">
    <name type="scientific">hydrothermal vent metagenome</name>
    <dbReference type="NCBI Taxonomy" id="652676"/>
    <lineage>
        <taxon>unclassified sequences</taxon>
        <taxon>metagenomes</taxon>
        <taxon>ecological metagenomes</taxon>
    </lineage>
</organism>
<evidence type="ECO:0000313" key="2">
    <source>
        <dbReference type="EMBL" id="CUS45746.1"/>
    </source>
</evidence>
<gene>
    <name evidence="2" type="ORF">MGWOODY_Smn1866</name>
</gene>
<dbReference type="EMBL" id="CZQE01000296">
    <property type="protein sequence ID" value="CUS45746.1"/>
    <property type="molecule type" value="Genomic_DNA"/>
</dbReference>
<name>A0A161K5P1_9ZZZZ</name>
<feature type="transmembrane region" description="Helical" evidence="1">
    <location>
        <begin position="47"/>
        <end position="68"/>
    </location>
</feature>
<accession>A0A161K5P1</accession>
<keyword evidence="1" id="KW-0812">Transmembrane</keyword>
<evidence type="ECO:0000256" key="1">
    <source>
        <dbReference type="SAM" id="Phobius"/>
    </source>
</evidence>
<proteinExistence type="predicted"/>
<feature type="transmembrane region" description="Helical" evidence="1">
    <location>
        <begin position="119"/>
        <end position="136"/>
    </location>
</feature>
<protein>
    <submittedName>
        <fullName evidence="2">Uncharacterized protein</fullName>
    </submittedName>
</protein>
<feature type="transmembrane region" description="Helical" evidence="1">
    <location>
        <begin position="89"/>
        <end position="107"/>
    </location>
</feature>
<keyword evidence="1" id="KW-0472">Membrane</keyword>